<comment type="caution">
    <text evidence="2">The sequence shown here is derived from an EMBL/GenBank/DDBJ whole genome shotgun (WGS) entry which is preliminary data.</text>
</comment>
<sequence>MGVEFHFSSLVLAVPFKRASVTLMATKNQLALLLLICAVTALFIQPAVGQKDALRWGKRGSELSDDYVENPRTFQRYHHDDDYSRRFFHKDLGSNITDP</sequence>
<keyword evidence="3" id="KW-1185">Reference proteome</keyword>
<organism evidence="2 3">
    <name type="scientific">Acropora cervicornis</name>
    <name type="common">Staghorn coral</name>
    <dbReference type="NCBI Taxonomy" id="6130"/>
    <lineage>
        <taxon>Eukaryota</taxon>
        <taxon>Metazoa</taxon>
        <taxon>Cnidaria</taxon>
        <taxon>Anthozoa</taxon>
        <taxon>Hexacorallia</taxon>
        <taxon>Scleractinia</taxon>
        <taxon>Astrocoeniina</taxon>
        <taxon>Acroporidae</taxon>
        <taxon>Acropora</taxon>
    </lineage>
</organism>
<dbReference type="EMBL" id="JARQWQ010000024">
    <property type="protein sequence ID" value="KAK2563753.1"/>
    <property type="molecule type" value="Genomic_DNA"/>
</dbReference>
<evidence type="ECO:0000256" key="1">
    <source>
        <dbReference type="SAM" id="Phobius"/>
    </source>
</evidence>
<keyword evidence="1" id="KW-0812">Transmembrane</keyword>
<dbReference type="Proteomes" id="UP001249851">
    <property type="component" value="Unassembled WGS sequence"/>
</dbReference>
<keyword evidence="1" id="KW-1133">Transmembrane helix</keyword>
<feature type="transmembrane region" description="Helical" evidence="1">
    <location>
        <begin position="30"/>
        <end position="49"/>
    </location>
</feature>
<gene>
    <name evidence="2" type="ORF">P5673_012741</name>
</gene>
<evidence type="ECO:0000313" key="3">
    <source>
        <dbReference type="Proteomes" id="UP001249851"/>
    </source>
</evidence>
<evidence type="ECO:0000313" key="2">
    <source>
        <dbReference type="EMBL" id="KAK2563753.1"/>
    </source>
</evidence>
<reference evidence="2" key="1">
    <citation type="journal article" date="2023" name="G3 (Bethesda)">
        <title>Whole genome assembly and annotation of the endangered Caribbean coral Acropora cervicornis.</title>
        <authorList>
            <person name="Selwyn J.D."/>
            <person name="Vollmer S.V."/>
        </authorList>
    </citation>
    <scope>NUCLEOTIDE SEQUENCE</scope>
    <source>
        <strain evidence="2">K2</strain>
    </source>
</reference>
<proteinExistence type="predicted"/>
<protein>
    <submittedName>
        <fullName evidence="2">Uncharacterized protein</fullName>
    </submittedName>
</protein>
<name>A0AAD9QM32_ACRCE</name>
<dbReference type="AlphaFoldDB" id="A0AAD9QM32"/>
<reference evidence="2" key="2">
    <citation type="journal article" date="2023" name="Science">
        <title>Genomic signatures of disease resistance in endangered staghorn corals.</title>
        <authorList>
            <person name="Vollmer S.V."/>
            <person name="Selwyn J.D."/>
            <person name="Despard B.A."/>
            <person name="Roesel C.L."/>
        </authorList>
    </citation>
    <scope>NUCLEOTIDE SEQUENCE</scope>
    <source>
        <strain evidence="2">K2</strain>
    </source>
</reference>
<keyword evidence="1" id="KW-0472">Membrane</keyword>
<accession>A0AAD9QM32</accession>